<organism evidence="14 15">
    <name type="scientific">Nematostella vectensis</name>
    <name type="common">Starlet sea anemone</name>
    <dbReference type="NCBI Taxonomy" id="45351"/>
    <lineage>
        <taxon>Eukaryota</taxon>
        <taxon>Metazoa</taxon>
        <taxon>Cnidaria</taxon>
        <taxon>Anthozoa</taxon>
        <taxon>Hexacorallia</taxon>
        <taxon>Actiniaria</taxon>
        <taxon>Edwardsiidae</taxon>
        <taxon>Nematostella</taxon>
    </lineage>
</organism>
<evidence type="ECO:0000256" key="10">
    <source>
        <dbReference type="ARBA" id="ARBA00023136"/>
    </source>
</evidence>
<dbReference type="OMA" id="KYYTNAQ"/>
<keyword evidence="6" id="KW-0256">Endoplasmic reticulum</keyword>
<reference evidence="14 15" key="1">
    <citation type="journal article" date="2007" name="Science">
        <title>Sea anemone genome reveals ancestral eumetazoan gene repertoire and genomic organization.</title>
        <authorList>
            <person name="Putnam N.H."/>
            <person name="Srivastava M."/>
            <person name="Hellsten U."/>
            <person name="Dirks B."/>
            <person name="Chapman J."/>
            <person name="Salamov A."/>
            <person name="Terry A."/>
            <person name="Shapiro H."/>
            <person name="Lindquist E."/>
            <person name="Kapitonov V.V."/>
            <person name="Jurka J."/>
            <person name="Genikhovich G."/>
            <person name="Grigoriev I.V."/>
            <person name="Lucas S.M."/>
            <person name="Steele R.E."/>
            <person name="Finnerty J.R."/>
            <person name="Technau U."/>
            <person name="Martindale M.Q."/>
            <person name="Rokhsar D.S."/>
        </authorList>
    </citation>
    <scope>NUCLEOTIDE SEQUENCE [LARGE SCALE GENOMIC DNA]</scope>
    <source>
        <strain evidence="15">CH2 X CH6</strain>
    </source>
</reference>
<evidence type="ECO:0000256" key="8">
    <source>
        <dbReference type="ARBA" id="ARBA00022927"/>
    </source>
</evidence>
<evidence type="ECO:0000256" key="11">
    <source>
        <dbReference type="ARBA" id="ARBA00032711"/>
    </source>
</evidence>
<evidence type="ECO:0000256" key="13">
    <source>
        <dbReference type="SAM" id="Phobius"/>
    </source>
</evidence>
<evidence type="ECO:0000256" key="4">
    <source>
        <dbReference type="ARBA" id="ARBA00022448"/>
    </source>
</evidence>
<keyword evidence="10 13" id="KW-0472">Membrane</keyword>
<keyword evidence="9 13" id="KW-1133">Transmembrane helix</keyword>
<dbReference type="GO" id="GO:0015031">
    <property type="term" value="P:protein transport"/>
    <property type="evidence" value="ECO:0007669"/>
    <property type="project" value="UniProtKB-KW"/>
</dbReference>
<proteinExistence type="inferred from homology"/>
<accession>A7SFA4</accession>
<comment type="subcellular location">
    <subcellularLocation>
        <location evidence="1">Endoplasmic reticulum membrane</location>
        <topology evidence="1">Single-pass type IV membrane protein</topology>
    </subcellularLocation>
</comment>
<dbReference type="EMBL" id="DS469643">
    <property type="protein sequence ID" value="EDO37586.1"/>
    <property type="molecule type" value="Genomic_DNA"/>
</dbReference>
<dbReference type="GO" id="GO:0006890">
    <property type="term" value="P:retrograde vesicle-mediated transport, Golgi to endoplasmic reticulum"/>
    <property type="evidence" value="ECO:0000318"/>
    <property type="project" value="GO_Central"/>
</dbReference>
<dbReference type="InParanoid" id="A7SFA4"/>
<protein>
    <recommendedName>
        <fullName evidence="3">Vesicle transport protein USE1</fullName>
    </recommendedName>
    <alternativeName>
        <fullName evidence="11">USE1-like protein</fullName>
    </alternativeName>
</protein>
<name>A7SFA4_NEMVE</name>
<dbReference type="Pfam" id="PF09753">
    <property type="entry name" value="Use1"/>
    <property type="match status" value="1"/>
</dbReference>
<dbReference type="eggNOG" id="KOG2678">
    <property type="taxonomic scope" value="Eukaryota"/>
</dbReference>
<evidence type="ECO:0000256" key="9">
    <source>
        <dbReference type="ARBA" id="ARBA00022989"/>
    </source>
</evidence>
<evidence type="ECO:0000256" key="2">
    <source>
        <dbReference type="ARBA" id="ARBA00007891"/>
    </source>
</evidence>
<comment type="similarity">
    <text evidence="2">Belongs to the USE1 family.</text>
</comment>
<evidence type="ECO:0000256" key="6">
    <source>
        <dbReference type="ARBA" id="ARBA00022824"/>
    </source>
</evidence>
<gene>
    <name evidence="14" type="ORF">NEMVEDRAFT_v1g116334</name>
</gene>
<keyword evidence="7" id="KW-0931">ER-Golgi transport</keyword>
<feature type="compositionally biased region" description="Low complexity" evidence="12">
    <location>
        <begin position="95"/>
        <end position="104"/>
    </location>
</feature>
<dbReference type="CDD" id="cd15860">
    <property type="entry name" value="SNARE_USE1"/>
    <property type="match status" value="1"/>
</dbReference>
<dbReference type="PANTHER" id="PTHR13050">
    <property type="entry name" value="USE1-LIKE PROTEIN"/>
    <property type="match status" value="1"/>
</dbReference>
<dbReference type="HOGENOM" id="CLU_087320_0_0_1"/>
<dbReference type="GO" id="GO:0005484">
    <property type="term" value="F:SNAP receptor activity"/>
    <property type="evidence" value="ECO:0000318"/>
    <property type="project" value="GO_Central"/>
</dbReference>
<dbReference type="STRING" id="45351.A7SFA4"/>
<dbReference type="AlphaFoldDB" id="A7SFA4"/>
<evidence type="ECO:0000313" key="15">
    <source>
        <dbReference type="Proteomes" id="UP000001593"/>
    </source>
</evidence>
<sequence>MAPSRMEINLQRLLVRCEAMAGDYQEKKECLNWRLEKYVCALQNNANELSKSASKPSQDAMSDYTKRVEFLKGLVETEKAKSTSDKAVTSHHLSRSSAHASLLSDRPPADRVQELHLKTKSRLDKEMRDELLRTGKTSVTIYTPIFDHCKNLPGNTDNEGKEESIDAVLQYHQNMQEKIAEEMVLMAQNMKHTSMMAQNIIHKDKQVLEASTRLADCNLSKLKHEADRLEEIANRRCSLWMWIALSLVMAVFIMTILFIKMFPKRT</sequence>
<dbReference type="GO" id="GO:0005783">
    <property type="term" value="C:endoplasmic reticulum"/>
    <property type="evidence" value="ECO:0000318"/>
    <property type="project" value="GO_Central"/>
</dbReference>
<evidence type="ECO:0000256" key="7">
    <source>
        <dbReference type="ARBA" id="ARBA00022892"/>
    </source>
</evidence>
<feature type="transmembrane region" description="Helical" evidence="13">
    <location>
        <begin position="239"/>
        <end position="259"/>
    </location>
</feature>
<keyword evidence="8" id="KW-0653">Protein transport</keyword>
<evidence type="ECO:0000256" key="1">
    <source>
        <dbReference type="ARBA" id="ARBA00004163"/>
    </source>
</evidence>
<keyword evidence="5 13" id="KW-0812">Transmembrane</keyword>
<dbReference type="Proteomes" id="UP000001593">
    <property type="component" value="Unassembled WGS sequence"/>
</dbReference>
<dbReference type="GO" id="GO:0005789">
    <property type="term" value="C:endoplasmic reticulum membrane"/>
    <property type="evidence" value="ECO:0007669"/>
    <property type="project" value="UniProtKB-SubCell"/>
</dbReference>
<evidence type="ECO:0000256" key="3">
    <source>
        <dbReference type="ARBA" id="ARBA00015843"/>
    </source>
</evidence>
<dbReference type="PANTHER" id="PTHR13050:SF7">
    <property type="entry name" value="VESICLE TRANSPORT PROTEIN USE1"/>
    <property type="match status" value="1"/>
</dbReference>
<keyword evidence="15" id="KW-1185">Reference proteome</keyword>
<evidence type="ECO:0000256" key="5">
    <source>
        <dbReference type="ARBA" id="ARBA00022692"/>
    </source>
</evidence>
<feature type="region of interest" description="Disordered" evidence="12">
    <location>
        <begin position="81"/>
        <end position="110"/>
    </location>
</feature>
<keyword evidence="4" id="KW-0813">Transport</keyword>
<evidence type="ECO:0000256" key="12">
    <source>
        <dbReference type="SAM" id="MobiDB-lite"/>
    </source>
</evidence>
<evidence type="ECO:0000313" key="14">
    <source>
        <dbReference type="EMBL" id="EDO37586.1"/>
    </source>
</evidence>
<dbReference type="PhylomeDB" id="A7SFA4"/>
<dbReference type="InterPro" id="IPR019150">
    <property type="entry name" value="Vesicle_transport_protein_Use1"/>
</dbReference>
<dbReference type="GO" id="GO:0031201">
    <property type="term" value="C:SNARE complex"/>
    <property type="evidence" value="ECO:0000318"/>
    <property type="project" value="GO_Central"/>
</dbReference>